<reference evidence="1 2" key="1">
    <citation type="journal article" date="2016" name="Mol. Biol. Evol.">
        <title>Comparative Genomics of Early-Diverging Mushroom-Forming Fungi Provides Insights into the Origins of Lignocellulose Decay Capabilities.</title>
        <authorList>
            <person name="Nagy L.G."/>
            <person name="Riley R."/>
            <person name="Tritt A."/>
            <person name="Adam C."/>
            <person name="Daum C."/>
            <person name="Floudas D."/>
            <person name="Sun H."/>
            <person name="Yadav J.S."/>
            <person name="Pangilinan J."/>
            <person name="Larsson K.H."/>
            <person name="Matsuura K."/>
            <person name="Barry K."/>
            <person name="Labutti K."/>
            <person name="Kuo R."/>
            <person name="Ohm R.A."/>
            <person name="Bhattacharya S.S."/>
            <person name="Shirouzu T."/>
            <person name="Yoshinaga Y."/>
            <person name="Martin F.M."/>
            <person name="Grigoriev I.V."/>
            <person name="Hibbett D.S."/>
        </authorList>
    </citation>
    <scope>NUCLEOTIDE SEQUENCE [LARGE SCALE GENOMIC DNA]</scope>
    <source>
        <strain evidence="1 2">HHB14362 ss-1</strain>
    </source>
</reference>
<accession>A0A165PKB0</accession>
<evidence type="ECO:0000313" key="1">
    <source>
        <dbReference type="EMBL" id="KZT21157.1"/>
    </source>
</evidence>
<name>A0A165PKB0_9AGAM</name>
<proteinExistence type="predicted"/>
<keyword evidence="2" id="KW-1185">Reference proteome</keyword>
<evidence type="ECO:0000313" key="2">
    <source>
        <dbReference type="Proteomes" id="UP000076761"/>
    </source>
</evidence>
<organism evidence="1 2">
    <name type="scientific">Neolentinus lepideus HHB14362 ss-1</name>
    <dbReference type="NCBI Taxonomy" id="1314782"/>
    <lineage>
        <taxon>Eukaryota</taxon>
        <taxon>Fungi</taxon>
        <taxon>Dikarya</taxon>
        <taxon>Basidiomycota</taxon>
        <taxon>Agaricomycotina</taxon>
        <taxon>Agaricomycetes</taxon>
        <taxon>Gloeophyllales</taxon>
        <taxon>Gloeophyllaceae</taxon>
        <taxon>Neolentinus</taxon>
    </lineage>
</organism>
<dbReference type="AlphaFoldDB" id="A0A165PKB0"/>
<gene>
    <name evidence="1" type="ORF">NEOLEDRAFT_1139782</name>
</gene>
<dbReference type="EMBL" id="KV425610">
    <property type="protein sequence ID" value="KZT21157.1"/>
    <property type="molecule type" value="Genomic_DNA"/>
</dbReference>
<dbReference type="InParanoid" id="A0A165PKB0"/>
<dbReference type="Proteomes" id="UP000076761">
    <property type="component" value="Unassembled WGS sequence"/>
</dbReference>
<protein>
    <submittedName>
        <fullName evidence="1">Uncharacterized protein</fullName>
    </submittedName>
</protein>
<sequence>MTSKLICIAVVECDIGLQSALDVIADTLSQCVGDYKPPLRCRTALTPISLHPYLIALEQVVQGTIGVVL</sequence>